<keyword evidence="11" id="KW-1185">Reference proteome</keyword>
<evidence type="ECO:0000256" key="2">
    <source>
        <dbReference type="ARBA" id="ARBA00022722"/>
    </source>
</evidence>
<feature type="domain" description="OB-fold nucleic acid binding" evidence="9">
    <location>
        <begin position="14"/>
        <end position="107"/>
    </location>
</feature>
<dbReference type="InterPro" id="IPR003753">
    <property type="entry name" value="Exonuc_VII_L"/>
</dbReference>
<organism evidence="10 11">
    <name type="scientific">Mycoplana dimorpha</name>
    <dbReference type="NCBI Taxonomy" id="28320"/>
    <lineage>
        <taxon>Bacteria</taxon>
        <taxon>Pseudomonadati</taxon>
        <taxon>Pseudomonadota</taxon>
        <taxon>Alphaproteobacteria</taxon>
        <taxon>Hyphomicrobiales</taxon>
        <taxon>Rhizobiaceae</taxon>
        <taxon>Mycoplana</taxon>
    </lineage>
</organism>
<dbReference type="CDD" id="cd04489">
    <property type="entry name" value="ExoVII_LU_OBF"/>
    <property type="match status" value="1"/>
</dbReference>
<evidence type="ECO:0000259" key="9">
    <source>
        <dbReference type="Pfam" id="PF13742"/>
    </source>
</evidence>
<dbReference type="GO" id="GO:0003676">
    <property type="term" value="F:nucleic acid binding"/>
    <property type="evidence" value="ECO:0007669"/>
    <property type="project" value="InterPro"/>
</dbReference>
<dbReference type="Proteomes" id="UP000241247">
    <property type="component" value="Unassembled WGS sequence"/>
</dbReference>
<comment type="caution">
    <text evidence="10">The sequence shown here is derived from an EMBL/GenBank/DDBJ whole genome shotgun (WGS) entry which is preliminary data.</text>
</comment>
<comment type="similarity">
    <text evidence="5 6">Belongs to the XseA family.</text>
</comment>
<evidence type="ECO:0000256" key="4">
    <source>
        <dbReference type="ARBA" id="ARBA00022839"/>
    </source>
</evidence>
<dbReference type="NCBIfam" id="TIGR00237">
    <property type="entry name" value="xseA"/>
    <property type="match status" value="1"/>
</dbReference>
<dbReference type="PANTHER" id="PTHR30008:SF0">
    <property type="entry name" value="EXODEOXYRIBONUCLEASE 7 LARGE SUBUNIT"/>
    <property type="match status" value="1"/>
</dbReference>
<keyword evidence="2 5" id="KW-0540">Nuclease</keyword>
<dbReference type="GO" id="GO:0005737">
    <property type="term" value="C:cytoplasm"/>
    <property type="evidence" value="ECO:0007669"/>
    <property type="project" value="UniProtKB-SubCell"/>
</dbReference>
<feature type="domain" description="Exonuclease VII large subunit C-terminal" evidence="8">
    <location>
        <begin position="131"/>
        <end position="404"/>
    </location>
</feature>
<feature type="region of interest" description="Disordered" evidence="7">
    <location>
        <begin position="497"/>
        <end position="534"/>
    </location>
</feature>
<dbReference type="GO" id="GO:0006308">
    <property type="term" value="P:DNA catabolic process"/>
    <property type="evidence" value="ECO:0007669"/>
    <property type="project" value="UniProtKB-UniRule"/>
</dbReference>
<keyword evidence="4 5" id="KW-0269">Exonuclease</keyword>
<proteinExistence type="inferred from homology"/>
<name>A0A2T5BE34_MYCDI</name>
<accession>A0A2T5BE34</accession>
<dbReference type="PANTHER" id="PTHR30008">
    <property type="entry name" value="EXODEOXYRIBONUCLEASE 7 LARGE SUBUNIT"/>
    <property type="match status" value="1"/>
</dbReference>
<protein>
    <recommendedName>
        <fullName evidence="5">Exodeoxyribonuclease 7 large subunit</fullName>
        <ecNumber evidence="5">3.1.11.6</ecNumber>
    </recommendedName>
    <alternativeName>
        <fullName evidence="5">Exodeoxyribonuclease VII large subunit</fullName>
        <shortName evidence="5">Exonuclease VII large subunit</shortName>
    </alternativeName>
</protein>
<evidence type="ECO:0000256" key="6">
    <source>
        <dbReference type="RuleBase" id="RU004355"/>
    </source>
</evidence>
<dbReference type="AlphaFoldDB" id="A0A2T5BE34"/>
<comment type="function">
    <text evidence="5">Bidirectionally degrades single-stranded DNA into large acid-insoluble oligonucleotides, which are then degraded further into small acid-soluble oligonucleotides.</text>
</comment>
<comment type="subunit">
    <text evidence="5">Heterooligomer composed of large and small subunits.</text>
</comment>
<comment type="catalytic activity">
    <reaction evidence="5 6">
        <text>Exonucleolytic cleavage in either 5'- to 3'- or 3'- to 5'-direction to yield nucleoside 5'-phosphates.</text>
        <dbReference type="EC" id="3.1.11.6"/>
    </reaction>
</comment>
<reference evidence="10 11" key="1">
    <citation type="submission" date="2018-04" db="EMBL/GenBank/DDBJ databases">
        <title>Genomic Encyclopedia of Type Strains, Phase IV (KMG-IV): sequencing the most valuable type-strain genomes for metagenomic binning, comparative biology and taxonomic classification.</title>
        <authorList>
            <person name="Goeker M."/>
        </authorList>
    </citation>
    <scope>NUCLEOTIDE SEQUENCE [LARGE SCALE GENOMIC DNA]</scope>
    <source>
        <strain evidence="10 11">DSM 7138</strain>
    </source>
</reference>
<dbReference type="InterPro" id="IPR020579">
    <property type="entry name" value="Exonuc_VII_lsu_C"/>
</dbReference>
<feature type="compositionally biased region" description="Low complexity" evidence="7">
    <location>
        <begin position="498"/>
        <end position="511"/>
    </location>
</feature>
<evidence type="ECO:0000256" key="3">
    <source>
        <dbReference type="ARBA" id="ARBA00022801"/>
    </source>
</evidence>
<evidence type="ECO:0000256" key="7">
    <source>
        <dbReference type="SAM" id="MobiDB-lite"/>
    </source>
</evidence>
<keyword evidence="3 5" id="KW-0378">Hydrolase</keyword>
<dbReference type="HAMAP" id="MF_00378">
    <property type="entry name" value="Exonuc_7_L"/>
    <property type="match status" value="1"/>
</dbReference>
<evidence type="ECO:0000256" key="1">
    <source>
        <dbReference type="ARBA" id="ARBA00022490"/>
    </source>
</evidence>
<dbReference type="Pfam" id="PF02601">
    <property type="entry name" value="Exonuc_VII_L"/>
    <property type="match status" value="1"/>
</dbReference>
<evidence type="ECO:0000259" key="8">
    <source>
        <dbReference type="Pfam" id="PF02601"/>
    </source>
</evidence>
<evidence type="ECO:0000313" key="11">
    <source>
        <dbReference type="Proteomes" id="UP000241247"/>
    </source>
</evidence>
<keyword evidence="1 5" id="KW-0963">Cytoplasm</keyword>
<evidence type="ECO:0000313" key="10">
    <source>
        <dbReference type="EMBL" id="PTM97218.1"/>
    </source>
</evidence>
<dbReference type="GO" id="GO:0009318">
    <property type="term" value="C:exodeoxyribonuclease VII complex"/>
    <property type="evidence" value="ECO:0007669"/>
    <property type="project" value="UniProtKB-UniRule"/>
</dbReference>
<evidence type="ECO:0000256" key="5">
    <source>
        <dbReference type="HAMAP-Rule" id="MF_00378"/>
    </source>
</evidence>
<dbReference type="Pfam" id="PF13742">
    <property type="entry name" value="tRNA_anti_2"/>
    <property type="match status" value="1"/>
</dbReference>
<dbReference type="EC" id="3.1.11.6" evidence="5"/>
<sequence length="534" mass="57441">MFPDNDSPTNLAEYSVSELSGSIKRTVEQAFEQVRVRGEISGYRGPHSSGHAYFCLKDDRARIDAVIWKSSFSRLRFRPEEGMEVIATGKVTTFPGSSKYQIVIETLEPAGAGALMALLEERRRKLAAEGLFDAARKRPLPFLPRVIGVVTSPTGAVIRDILHRIADRFPVHVLVWPVKVQGDGSGEEVAAAIRGFNALEQEGAIPRPDVLIVARGGGSLEDLWSFNDEAVVRAAADSQIPLISAVGHETDTTLIDHAADRRAPTPTGAAEMAVPVKADLDAALAALSARLKGAATRQMDGRRQALRALARALPSLDQLLALPRRRFDEAAAGLGRGLQMNTLNKRRTFERAAAHLRPELLAGRIIERRQRLADALQRAERVIERRIDRSRARIGTLDAALGAVPSRIAARAERARDRLSGLVRRADTALAGDVSRRKALLAAHDRMLQSLSYMKVLERGYALVRDEEGHAVKQAAGLGPGAAVTITFADGTVDAVTGPPQAGGAVPPAAAEPKRKIAKPAATADGPPKQGSLF</sequence>
<dbReference type="InterPro" id="IPR025824">
    <property type="entry name" value="OB-fold_nuc-bd_dom"/>
</dbReference>
<dbReference type="GO" id="GO:0008855">
    <property type="term" value="F:exodeoxyribonuclease VII activity"/>
    <property type="evidence" value="ECO:0007669"/>
    <property type="project" value="UniProtKB-UniRule"/>
</dbReference>
<comment type="subcellular location">
    <subcellularLocation>
        <location evidence="5 6">Cytoplasm</location>
    </subcellularLocation>
</comment>
<dbReference type="EMBL" id="PZZZ01000002">
    <property type="protein sequence ID" value="PTM97218.1"/>
    <property type="molecule type" value="Genomic_DNA"/>
</dbReference>
<gene>
    <name evidence="5" type="primary">xseA</name>
    <name evidence="10" type="ORF">C7449_10287</name>
</gene>